<dbReference type="EMBL" id="JAAIKE010000001">
    <property type="protein sequence ID" value="NEX45139.1"/>
    <property type="molecule type" value="Genomic_DNA"/>
</dbReference>
<protein>
    <submittedName>
        <fullName evidence="1">DUF1499 domain-containing protein</fullName>
    </submittedName>
</protein>
<accession>A0A6B3RPV5</accession>
<name>A0A6B3RPV5_9RHOB</name>
<evidence type="ECO:0000313" key="1">
    <source>
        <dbReference type="EMBL" id="NEX45139.1"/>
    </source>
</evidence>
<dbReference type="Proteomes" id="UP000481421">
    <property type="component" value="Unassembled WGS sequence"/>
</dbReference>
<evidence type="ECO:0000313" key="2">
    <source>
        <dbReference type="Proteomes" id="UP000481421"/>
    </source>
</evidence>
<dbReference type="Pfam" id="PF07386">
    <property type="entry name" value="DUF1499"/>
    <property type="match status" value="1"/>
</dbReference>
<sequence length="143" mass="15735">MEWLVGAGVLVVLGLMAFIRLTPIEAEEWHVAPRADWGPYGEVVPMTGGASLRLAAEPDEALRLLIALDAAALATPRTMRLAGSDVTGRITWISRSAFWGFPDITTAEVRRDGLYVFSRLRFGREDMGVNARRLRGWLAALGR</sequence>
<dbReference type="RefSeq" id="WP_164609156.1">
    <property type="nucleotide sequence ID" value="NZ_JAAIKE010000001.1"/>
</dbReference>
<proteinExistence type="predicted"/>
<keyword evidence="2" id="KW-1185">Reference proteome</keyword>
<organism evidence="1 2">
    <name type="scientific">Pseudotabrizicola algicola</name>
    <dbReference type="NCBI Taxonomy" id="2709381"/>
    <lineage>
        <taxon>Bacteria</taxon>
        <taxon>Pseudomonadati</taxon>
        <taxon>Pseudomonadota</taxon>
        <taxon>Alphaproteobacteria</taxon>
        <taxon>Rhodobacterales</taxon>
        <taxon>Paracoccaceae</taxon>
        <taxon>Pseudotabrizicola</taxon>
    </lineage>
</organism>
<dbReference type="AlphaFoldDB" id="A0A6B3RPV5"/>
<gene>
    <name evidence="1" type="ORF">G3572_02905</name>
</gene>
<dbReference type="InterPro" id="IPR010865">
    <property type="entry name" value="DUF1499"/>
</dbReference>
<reference evidence="1 2" key="1">
    <citation type="submission" date="2020-02" db="EMBL/GenBank/DDBJ databases">
        <title>Rhodobacter algicola sp. nov., isolated from microalga culture.</title>
        <authorList>
            <person name="Park C.-Y."/>
        </authorList>
    </citation>
    <scope>NUCLEOTIDE SEQUENCE [LARGE SCALE GENOMIC DNA]</scope>
    <source>
        <strain evidence="1 2">ETT8</strain>
    </source>
</reference>
<comment type="caution">
    <text evidence="1">The sequence shown here is derived from an EMBL/GenBank/DDBJ whole genome shotgun (WGS) entry which is preliminary data.</text>
</comment>